<evidence type="ECO:0000313" key="3">
    <source>
        <dbReference type="EMBL" id="WZN59796.1"/>
    </source>
</evidence>
<organism evidence="3 4">
    <name type="scientific">Chloropicon roscoffensis</name>
    <dbReference type="NCBI Taxonomy" id="1461544"/>
    <lineage>
        <taxon>Eukaryota</taxon>
        <taxon>Viridiplantae</taxon>
        <taxon>Chlorophyta</taxon>
        <taxon>Chloropicophyceae</taxon>
        <taxon>Chloropicales</taxon>
        <taxon>Chloropicaceae</taxon>
        <taxon>Chloropicon</taxon>
    </lineage>
</organism>
<dbReference type="InterPro" id="IPR012349">
    <property type="entry name" value="Split_barrel_FMN-bd"/>
</dbReference>
<dbReference type="NCBIfam" id="TIGR04026">
    <property type="entry name" value="PPOX_FMN_cyano"/>
    <property type="match status" value="1"/>
</dbReference>
<dbReference type="PANTHER" id="PTHR28243">
    <property type="entry name" value="AGL049CP"/>
    <property type="match status" value="1"/>
</dbReference>
<dbReference type="Pfam" id="PF12766">
    <property type="entry name" value="Pyridox_oxase_2"/>
    <property type="match status" value="1"/>
</dbReference>
<sequence>MAWREQILKSLKKNSRLPYARYAQLATVREDGRPANRTIVYRGFLQDTSKLTFVTDRRSKKIGELRANPSVELCWYFPQTREQYRIAGTMRVVKVDDEDEAMLRARGEAWKRMSDGARSQFAWPFPGIERGVDDSAFSPDPVTADLPPLEEFCLLVLDPERVDHLSLKSNERTVFSRSSEGEGEPTAWDRLRVNP</sequence>
<evidence type="ECO:0000259" key="2">
    <source>
        <dbReference type="Pfam" id="PF12766"/>
    </source>
</evidence>
<evidence type="ECO:0000313" key="4">
    <source>
        <dbReference type="Proteomes" id="UP001472866"/>
    </source>
</evidence>
<keyword evidence="4" id="KW-1185">Reference proteome</keyword>
<dbReference type="Gene3D" id="2.30.110.10">
    <property type="entry name" value="Electron Transport, Fmn-binding Protein, Chain A"/>
    <property type="match status" value="1"/>
</dbReference>
<dbReference type="AlphaFoldDB" id="A0AAX4P1K1"/>
<name>A0AAX4P1K1_9CHLO</name>
<gene>
    <name evidence="3" type="ORF">HKI87_02g13230</name>
</gene>
<dbReference type="EMBL" id="CP151502">
    <property type="protein sequence ID" value="WZN59796.1"/>
    <property type="molecule type" value="Genomic_DNA"/>
</dbReference>
<evidence type="ECO:0000256" key="1">
    <source>
        <dbReference type="SAM" id="MobiDB-lite"/>
    </source>
</evidence>
<dbReference type="PANTHER" id="PTHR28243:SF1">
    <property type="entry name" value="PYRIDOXAMINE 5'-PHOSPHATE OXIDASE ALR4036 FAMILY FMN-BINDING DOMAIN-CONTAINING PROTEIN"/>
    <property type="match status" value="1"/>
</dbReference>
<accession>A0AAX4P1K1</accession>
<dbReference type="InterPro" id="IPR024015">
    <property type="entry name" value="Pyridox_Oxase_FMN-dep_Alr4036"/>
</dbReference>
<proteinExistence type="predicted"/>
<dbReference type="SUPFAM" id="SSF50475">
    <property type="entry name" value="FMN-binding split barrel"/>
    <property type="match status" value="1"/>
</dbReference>
<protein>
    <submittedName>
        <fullName evidence="3">Pyridoxine/pyridoxamine 5'-phosphate oxidase</fullName>
    </submittedName>
</protein>
<feature type="domain" description="Pyridoxamine 5'-phosphate oxidase Alr4036 family FMN-binding" evidence="2">
    <location>
        <begin position="2"/>
        <end position="93"/>
    </location>
</feature>
<feature type="region of interest" description="Disordered" evidence="1">
    <location>
        <begin position="173"/>
        <end position="195"/>
    </location>
</feature>
<dbReference type="Proteomes" id="UP001472866">
    <property type="component" value="Chromosome 02"/>
</dbReference>
<dbReference type="GO" id="GO:0010181">
    <property type="term" value="F:FMN binding"/>
    <property type="evidence" value="ECO:0007669"/>
    <property type="project" value="InterPro"/>
</dbReference>
<reference evidence="3 4" key="1">
    <citation type="submission" date="2024-03" db="EMBL/GenBank/DDBJ databases">
        <title>Complete genome sequence of the green alga Chloropicon roscoffensis RCC1871.</title>
        <authorList>
            <person name="Lemieux C."/>
            <person name="Pombert J.-F."/>
            <person name="Otis C."/>
            <person name="Turmel M."/>
        </authorList>
    </citation>
    <scope>NUCLEOTIDE SEQUENCE [LARGE SCALE GENOMIC DNA]</scope>
    <source>
        <strain evidence="3 4">RCC1871</strain>
    </source>
</reference>
<dbReference type="InterPro" id="IPR024624">
    <property type="entry name" value="Pyridox_Oxase_Alr4036_FMN-bd"/>
</dbReference>